<sequence>MLLGRVTKKPNHAILSRVRTIVPRTRASDTLVYGFLNKRLRRTAEQRLGVHPLRQFSAGKKLRP</sequence>
<protein>
    <submittedName>
        <fullName evidence="1">Uncharacterized protein</fullName>
    </submittedName>
</protein>
<name>A0ABM9DPE7_9HYPH</name>
<accession>A0ABM9DPE7</accession>
<organism evidence="1 2">
    <name type="scientific">Mesorhizobium escarrei</name>
    <dbReference type="NCBI Taxonomy" id="666018"/>
    <lineage>
        <taxon>Bacteria</taxon>
        <taxon>Pseudomonadati</taxon>
        <taxon>Pseudomonadota</taxon>
        <taxon>Alphaproteobacteria</taxon>
        <taxon>Hyphomicrobiales</taxon>
        <taxon>Phyllobacteriaceae</taxon>
        <taxon>Mesorhizobium</taxon>
    </lineage>
</organism>
<dbReference type="EMBL" id="CAKXZT010000113">
    <property type="protein sequence ID" value="CAH2398525.1"/>
    <property type="molecule type" value="Genomic_DNA"/>
</dbReference>
<proteinExistence type="predicted"/>
<evidence type="ECO:0000313" key="2">
    <source>
        <dbReference type="Proteomes" id="UP001153050"/>
    </source>
</evidence>
<keyword evidence="2" id="KW-1185">Reference proteome</keyword>
<dbReference type="Proteomes" id="UP001153050">
    <property type="component" value="Unassembled WGS sequence"/>
</dbReference>
<reference evidence="1 2" key="1">
    <citation type="submission" date="2022-03" db="EMBL/GenBank/DDBJ databases">
        <authorList>
            <person name="Brunel B."/>
        </authorList>
    </citation>
    <scope>NUCLEOTIDE SEQUENCE [LARGE SCALE GENOMIC DNA]</scope>
    <source>
        <strain evidence="1">STM5069sample</strain>
    </source>
</reference>
<comment type="caution">
    <text evidence="1">The sequence shown here is derived from an EMBL/GenBank/DDBJ whole genome shotgun (WGS) entry which is preliminary data.</text>
</comment>
<evidence type="ECO:0000313" key="1">
    <source>
        <dbReference type="EMBL" id="CAH2398525.1"/>
    </source>
</evidence>
<gene>
    <name evidence="1" type="ORF">MES5069_200052</name>
</gene>